<evidence type="ECO:0008006" key="4">
    <source>
        <dbReference type="Google" id="ProtNLM"/>
    </source>
</evidence>
<evidence type="ECO:0000313" key="2">
    <source>
        <dbReference type="EMBL" id="MCT7378226.1"/>
    </source>
</evidence>
<evidence type="ECO:0000313" key="3">
    <source>
        <dbReference type="Proteomes" id="UP001320831"/>
    </source>
</evidence>
<organism evidence="2 3">
    <name type="scientific">Chelativorans salis</name>
    <dbReference type="NCBI Taxonomy" id="2978478"/>
    <lineage>
        <taxon>Bacteria</taxon>
        <taxon>Pseudomonadati</taxon>
        <taxon>Pseudomonadota</taxon>
        <taxon>Alphaproteobacteria</taxon>
        <taxon>Hyphomicrobiales</taxon>
        <taxon>Phyllobacteriaceae</taxon>
        <taxon>Chelativorans</taxon>
    </lineage>
</organism>
<feature type="transmembrane region" description="Helical" evidence="1">
    <location>
        <begin position="55"/>
        <end position="77"/>
    </location>
</feature>
<name>A0ABT2LV17_9HYPH</name>
<dbReference type="Proteomes" id="UP001320831">
    <property type="component" value="Unassembled WGS sequence"/>
</dbReference>
<reference evidence="2 3" key="1">
    <citation type="submission" date="2022-09" db="EMBL/GenBank/DDBJ databases">
        <title>Chelativorans salina sp. nov., a novel slightly halophilic bacterium isolated from a saline lake sediment enrichment.</title>
        <authorList>
            <person name="Gao L."/>
            <person name="Fang B.-Z."/>
            <person name="Li W.-J."/>
        </authorList>
    </citation>
    <scope>NUCLEOTIDE SEQUENCE [LARGE SCALE GENOMIC DNA]</scope>
    <source>
        <strain evidence="2 3">EGI FJ00035</strain>
    </source>
</reference>
<comment type="caution">
    <text evidence="2">The sequence shown here is derived from an EMBL/GenBank/DDBJ whole genome shotgun (WGS) entry which is preliminary data.</text>
</comment>
<dbReference type="EMBL" id="JAOCZP010000012">
    <property type="protein sequence ID" value="MCT7378226.1"/>
    <property type="molecule type" value="Genomic_DNA"/>
</dbReference>
<feature type="transmembrane region" description="Helical" evidence="1">
    <location>
        <begin position="133"/>
        <end position="153"/>
    </location>
</feature>
<keyword evidence="1" id="KW-0812">Transmembrane</keyword>
<dbReference type="RefSeq" id="WP_260907086.1">
    <property type="nucleotide sequence ID" value="NZ_JAOCZP010000012.1"/>
</dbReference>
<sequence>MTMAPRPRKTLITAHVVFSLGWVGALTGFLVLAVAGLTSPDGQTVRAAYIANGLITWYAIVPLAFASLLTGIVQALATPWGLLRNYWVVFKLVIVVTATAMLMGKTSGIGYVAQLAAERALSGEDLLGLRYSIAGHALGGLAVLVWAAALGVFKPRGLTRLGRRKQAGEPPPS</sequence>
<keyword evidence="3" id="KW-1185">Reference proteome</keyword>
<proteinExistence type="predicted"/>
<feature type="transmembrane region" description="Helical" evidence="1">
    <location>
        <begin position="89"/>
        <end position="113"/>
    </location>
</feature>
<accession>A0ABT2LV17</accession>
<gene>
    <name evidence="2" type="ORF">N5A92_24755</name>
</gene>
<feature type="transmembrane region" description="Helical" evidence="1">
    <location>
        <begin position="12"/>
        <end position="35"/>
    </location>
</feature>
<keyword evidence="1" id="KW-1133">Transmembrane helix</keyword>
<keyword evidence="1" id="KW-0472">Membrane</keyword>
<evidence type="ECO:0000256" key="1">
    <source>
        <dbReference type="SAM" id="Phobius"/>
    </source>
</evidence>
<protein>
    <recommendedName>
        <fullName evidence="4">DUF2269 domain-containing protein</fullName>
    </recommendedName>
</protein>